<protein>
    <submittedName>
        <fullName evidence="2">DUF4440 domain-containing protein</fullName>
    </submittedName>
</protein>
<dbReference type="InterPro" id="IPR027843">
    <property type="entry name" value="DUF4440"/>
</dbReference>
<dbReference type="Pfam" id="PF14534">
    <property type="entry name" value="DUF4440"/>
    <property type="match status" value="1"/>
</dbReference>
<dbReference type="InterPro" id="IPR016918">
    <property type="entry name" value="UCP029394"/>
</dbReference>
<name>A0ABS7S023_9ENTR</name>
<dbReference type="SUPFAM" id="SSF54427">
    <property type="entry name" value="NTF2-like"/>
    <property type="match status" value="1"/>
</dbReference>
<dbReference type="Gene3D" id="3.10.450.50">
    <property type="match status" value="1"/>
</dbReference>
<evidence type="ECO:0000313" key="2">
    <source>
        <dbReference type="EMBL" id="MBZ0058623.1"/>
    </source>
</evidence>
<comment type="caution">
    <text evidence="2">The sequence shown here is derived from an EMBL/GenBank/DDBJ whole genome shotgun (WGS) entry which is preliminary data.</text>
</comment>
<gene>
    <name evidence="2" type="ORF">ITX56_12535</name>
</gene>
<reference evidence="2 3" key="1">
    <citation type="submission" date="2020-11" db="EMBL/GenBank/DDBJ databases">
        <title>Draft Genome of Enterobacter sp. strain EMC7.</title>
        <authorList>
            <person name="Barman P."/>
            <person name="Sinha S."/>
            <person name="Sen S."/>
            <person name="Chakraborty R."/>
        </authorList>
    </citation>
    <scope>NUCLEOTIDE SEQUENCE [LARGE SCALE GENOMIC DNA]</scope>
    <source>
        <strain evidence="2 3">EMC7</strain>
    </source>
</reference>
<sequence>MTCYENEIIDAHIALENWLGQGEGDLDALLARFREDFLMIAPSGAHLDYPALARFLEDQRGSRPGLKIAIDDLTTLQTWDNGAVLHYRETQTRPDQPVNVRWSSAVLNQEGDAITWRLLHETAQP</sequence>
<evidence type="ECO:0000313" key="3">
    <source>
        <dbReference type="Proteomes" id="UP000706580"/>
    </source>
</evidence>
<keyword evidence="3" id="KW-1185">Reference proteome</keyword>
<organism evidence="2 3">
    <name type="scientific">Leclercia barmai</name>
    <dbReference type="NCBI Taxonomy" id="2785629"/>
    <lineage>
        <taxon>Bacteria</taxon>
        <taxon>Pseudomonadati</taxon>
        <taxon>Pseudomonadota</taxon>
        <taxon>Gammaproteobacteria</taxon>
        <taxon>Enterobacterales</taxon>
        <taxon>Enterobacteriaceae</taxon>
        <taxon>Leclercia</taxon>
    </lineage>
</organism>
<dbReference type="EMBL" id="JADMNK010000006">
    <property type="protein sequence ID" value="MBZ0058623.1"/>
    <property type="molecule type" value="Genomic_DNA"/>
</dbReference>
<dbReference type="PIRSF" id="PIRSF029394">
    <property type="entry name" value="UCP029394"/>
    <property type="match status" value="1"/>
</dbReference>
<dbReference type="Proteomes" id="UP000706580">
    <property type="component" value="Unassembled WGS sequence"/>
</dbReference>
<evidence type="ECO:0000259" key="1">
    <source>
        <dbReference type="Pfam" id="PF14534"/>
    </source>
</evidence>
<dbReference type="InterPro" id="IPR032710">
    <property type="entry name" value="NTF2-like_dom_sf"/>
</dbReference>
<feature type="domain" description="DUF4440" evidence="1">
    <location>
        <begin position="21"/>
        <end position="116"/>
    </location>
</feature>
<proteinExistence type="predicted"/>
<accession>A0ABS7S023</accession>
<dbReference type="RefSeq" id="WP_223074757.1">
    <property type="nucleotide sequence ID" value="NZ_JADMNK010000006.1"/>
</dbReference>